<dbReference type="OrthoDB" id="417481at2759"/>
<dbReference type="PANTHER" id="PTHR23189">
    <property type="entry name" value="RNA RECOGNITION MOTIF-CONTAINING"/>
    <property type="match status" value="1"/>
</dbReference>
<dbReference type="VEuPathDB" id="MicrosporidiaDB:A0H76_1421"/>
<reference evidence="4 5" key="1">
    <citation type="journal article" date="2017" name="Environ. Microbiol.">
        <title>Decay of the glycolytic pathway and adaptation to intranuclear parasitism within Enterocytozoonidae microsporidia.</title>
        <authorList>
            <person name="Wiredu Boakye D."/>
            <person name="Jaroenlak P."/>
            <person name="Prachumwat A."/>
            <person name="Williams T.A."/>
            <person name="Bateman K.S."/>
            <person name="Itsathitphaisarn O."/>
            <person name="Sritunyalucksana K."/>
            <person name="Paszkiewicz K.H."/>
            <person name="Moore K.A."/>
            <person name="Stentiford G.D."/>
            <person name="Williams B.A."/>
        </authorList>
    </citation>
    <scope>NUCLEOTIDE SEQUENCE [LARGE SCALE GENOMIC DNA]</scope>
    <source>
        <strain evidence="4 5">GB1</strain>
    </source>
</reference>
<dbReference type="Gene3D" id="3.30.70.330">
    <property type="match status" value="1"/>
</dbReference>
<organism evidence="4 5">
    <name type="scientific">Hepatospora eriocheir</name>
    <dbReference type="NCBI Taxonomy" id="1081669"/>
    <lineage>
        <taxon>Eukaryota</taxon>
        <taxon>Fungi</taxon>
        <taxon>Fungi incertae sedis</taxon>
        <taxon>Microsporidia</taxon>
        <taxon>Hepatosporidae</taxon>
        <taxon>Hepatospora</taxon>
    </lineage>
</organism>
<proteinExistence type="predicted"/>
<dbReference type="SMART" id="SM00360">
    <property type="entry name" value="RRM"/>
    <property type="match status" value="1"/>
</dbReference>
<comment type="caution">
    <text evidence="4">The sequence shown here is derived from an EMBL/GenBank/DDBJ whole genome shotgun (WGS) entry which is preliminary data.</text>
</comment>
<sequence>MTKNWINQINQKSTETAYNEFIKNAERDTKPSKEEGKSKAYAFPSYFNFSYTTVDSIKNKTFNPIDSSTTNNIQTGNYICTKTSCQRTDGHISKTVKPFKSISNNVRDEGNHIRVGDNRTTVMIRNIPNKVDLDILIQLINKWVFGRYNFLYLRLDFSNGCNTGYAFINFVSKEDVQIFYKAFQGYKWIDFHHSSKVVQLAYANIQGLEALITKFKESSVMGMPPEYRPRLFYTSGKLIGKTKPNFDLKE</sequence>
<evidence type="ECO:0000313" key="5">
    <source>
        <dbReference type="Proteomes" id="UP000192356"/>
    </source>
</evidence>
<evidence type="ECO:0000256" key="2">
    <source>
        <dbReference type="PROSITE-ProRule" id="PRU00176"/>
    </source>
</evidence>
<keyword evidence="1 2" id="KW-0694">RNA-binding</keyword>
<keyword evidence="5" id="KW-1185">Reference proteome</keyword>
<protein>
    <submittedName>
        <fullName evidence="4">AML4</fullName>
    </submittedName>
</protein>
<dbReference type="Proteomes" id="UP000192356">
    <property type="component" value="Unassembled WGS sequence"/>
</dbReference>
<evidence type="ECO:0000256" key="1">
    <source>
        <dbReference type="ARBA" id="ARBA00022884"/>
    </source>
</evidence>
<dbReference type="InterPro" id="IPR007201">
    <property type="entry name" value="Mei2-like_Rrm_C"/>
</dbReference>
<gene>
    <name evidence="4" type="primary">AML4</name>
    <name evidence="4" type="ORF">HERIO_1722</name>
</gene>
<dbReference type="Pfam" id="PF04059">
    <property type="entry name" value="RRM_2"/>
    <property type="match status" value="1"/>
</dbReference>
<dbReference type="InterPro" id="IPR012677">
    <property type="entry name" value="Nucleotide-bd_a/b_plait_sf"/>
</dbReference>
<dbReference type="InterPro" id="IPR035979">
    <property type="entry name" value="RBD_domain_sf"/>
</dbReference>
<dbReference type="VEuPathDB" id="MicrosporidiaDB:HERIO_1722"/>
<dbReference type="PROSITE" id="PS50102">
    <property type="entry name" value="RRM"/>
    <property type="match status" value="1"/>
</dbReference>
<dbReference type="AlphaFoldDB" id="A0A1X0Q985"/>
<evidence type="ECO:0000313" key="4">
    <source>
        <dbReference type="EMBL" id="ORD96342.1"/>
    </source>
</evidence>
<dbReference type="GO" id="GO:0003723">
    <property type="term" value="F:RNA binding"/>
    <property type="evidence" value="ECO:0007669"/>
    <property type="project" value="UniProtKB-UniRule"/>
</dbReference>
<accession>A0A1X0Q985</accession>
<name>A0A1X0Q985_9MICR</name>
<dbReference type="InterPro" id="IPR000504">
    <property type="entry name" value="RRM_dom"/>
</dbReference>
<evidence type="ECO:0000259" key="3">
    <source>
        <dbReference type="PROSITE" id="PS50102"/>
    </source>
</evidence>
<dbReference type="EMBL" id="LVKB01000099">
    <property type="protein sequence ID" value="ORD96342.1"/>
    <property type="molecule type" value="Genomic_DNA"/>
</dbReference>
<feature type="domain" description="RRM" evidence="3">
    <location>
        <begin position="120"/>
        <end position="205"/>
    </location>
</feature>
<dbReference type="SUPFAM" id="SSF54928">
    <property type="entry name" value="RNA-binding domain, RBD"/>
    <property type="match status" value="1"/>
</dbReference>